<evidence type="ECO:0000256" key="1">
    <source>
        <dbReference type="ARBA" id="ARBA00004651"/>
    </source>
</evidence>
<comment type="caution">
    <text evidence="8">The sequence shown here is derived from an EMBL/GenBank/DDBJ whole genome shotgun (WGS) entry which is preliminary data.</text>
</comment>
<name>A0A644V5E3_9ZZZZ</name>
<evidence type="ECO:0000256" key="7">
    <source>
        <dbReference type="SAM" id="Phobius"/>
    </source>
</evidence>
<evidence type="ECO:0000313" key="8">
    <source>
        <dbReference type="EMBL" id="MPL86556.1"/>
    </source>
</evidence>
<evidence type="ECO:0008006" key="9">
    <source>
        <dbReference type="Google" id="ProtNLM"/>
    </source>
</evidence>
<organism evidence="8">
    <name type="scientific">bioreactor metagenome</name>
    <dbReference type="NCBI Taxonomy" id="1076179"/>
    <lineage>
        <taxon>unclassified sequences</taxon>
        <taxon>metagenomes</taxon>
        <taxon>ecological metagenomes</taxon>
    </lineage>
</organism>
<feature type="transmembrane region" description="Helical" evidence="7">
    <location>
        <begin position="12"/>
        <end position="31"/>
    </location>
</feature>
<evidence type="ECO:0000256" key="5">
    <source>
        <dbReference type="ARBA" id="ARBA00022989"/>
    </source>
</evidence>
<feature type="transmembrane region" description="Helical" evidence="7">
    <location>
        <begin position="142"/>
        <end position="161"/>
    </location>
</feature>
<dbReference type="Pfam" id="PF03773">
    <property type="entry name" value="ArsP_1"/>
    <property type="match status" value="1"/>
</dbReference>
<protein>
    <recommendedName>
        <fullName evidence="9">Permease</fullName>
    </recommendedName>
</protein>
<dbReference type="InterPro" id="IPR005524">
    <property type="entry name" value="DUF318"/>
</dbReference>
<evidence type="ECO:0000256" key="4">
    <source>
        <dbReference type="ARBA" id="ARBA00022692"/>
    </source>
</evidence>
<dbReference type="EMBL" id="VSSQ01000223">
    <property type="protein sequence ID" value="MPL86556.1"/>
    <property type="molecule type" value="Genomic_DNA"/>
</dbReference>
<accession>A0A644V5E3</accession>
<feature type="transmembrane region" description="Helical" evidence="7">
    <location>
        <begin position="43"/>
        <end position="63"/>
    </location>
</feature>
<keyword evidence="6 7" id="KW-0472">Membrane</keyword>
<comment type="subcellular location">
    <subcellularLocation>
        <location evidence="1">Cell membrane</location>
        <topology evidence="1">Multi-pass membrane protein</topology>
    </subcellularLocation>
</comment>
<keyword evidence="3" id="KW-1003">Cell membrane</keyword>
<gene>
    <name evidence="8" type="ORF">SDC9_32538</name>
</gene>
<evidence type="ECO:0000256" key="3">
    <source>
        <dbReference type="ARBA" id="ARBA00022475"/>
    </source>
</evidence>
<evidence type="ECO:0000256" key="2">
    <source>
        <dbReference type="ARBA" id="ARBA00006386"/>
    </source>
</evidence>
<keyword evidence="5 7" id="KW-1133">Transmembrane helix</keyword>
<reference evidence="8" key="1">
    <citation type="submission" date="2019-08" db="EMBL/GenBank/DDBJ databases">
        <authorList>
            <person name="Kucharzyk K."/>
            <person name="Murdoch R.W."/>
            <person name="Higgins S."/>
            <person name="Loffler F."/>
        </authorList>
    </citation>
    <scope>NUCLEOTIDE SEQUENCE</scope>
</reference>
<feature type="transmembrane region" description="Helical" evidence="7">
    <location>
        <begin position="83"/>
        <end position="107"/>
    </location>
</feature>
<comment type="similarity">
    <text evidence="2">Belongs to the UPF0718 family.</text>
</comment>
<dbReference type="AlphaFoldDB" id="A0A644V5E3"/>
<dbReference type="GO" id="GO:0005886">
    <property type="term" value="C:plasma membrane"/>
    <property type="evidence" value="ECO:0007669"/>
    <property type="project" value="UniProtKB-SubCell"/>
</dbReference>
<keyword evidence="4 7" id="KW-0812">Transmembrane</keyword>
<sequence length="182" mass="20536">MNLIKPMIKRYRVCLSLLIINMFLLFFLPDIGKTALYITKDNLLEMLSIIPPIFILLGLLDVWVERETMMKYMGEHSGIEGGVIAFIMGSAAAGPLYVAFPIAGVLLKKGVKLTNVFIFVGAWSTTKIPMILFEATNLGWDYMLLRFVCNVIGIIIIAILLEKMIPSEERRAIYVNALNYNK</sequence>
<proteinExistence type="inferred from homology"/>
<evidence type="ECO:0000256" key="6">
    <source>
        <dbReference type="ARBA" id="ARBA00023136"/>
    </source>
</evidence>